<evidence type="ECO:0000259" key="1">
    <source>
        <dbReference type="Pfam" id="PF02737"/>
    </source>
</evidence>
<dbReference type="InterPro" id="IPR013328">
    <property type="entry name" value="6PGD_dom2"/>
</dbReference>
<dbReference type="InterPro" id="IPR006176">
    <property type="entry name" value="3-OHacyl-CoA_DH_NAD-bd"/>
</dbReference>
<reference evidence="3" key="1">
    <citation type="submission" date="2022-11" db="UniProtKB">
        <authorList>
            <consortium name="WormBaseParasite"/>
        </authorList>
    </citation>
    <scope>IDENTIFICATION</scope>
</reference>
<accession>A0A914R7L9</accession>
<dbReference type="GO" id="GO:0006631">
    <property type="term" value="P:fatty acid metabolic process"/>
    <property type="evidence" value="ECO:0007669"/>
    <property type="project" value="InterPro"/>
</dbReference>
<evidence type="ECO:0000313" key="2">
    <source>
        <dbReference type="Proteomes" id="UP000887564"/>
    </source>
</evidence>
<dbReference type="Pfam" id="PF02737">
    <property type="entry name" value="3HCDH_N"/>
    <property type="match status" value="1"/>
</dbReference>
<dbReference type="WBParaSite" id="PEQ_0000245101-mRNA-1">
    <property type="protein sequence ID" value="PEQ_0000245101-mRNA-1"/>
    <property type="gene ID" value="PEQ_0000245101"/>
</dbReference>
<dbReference type="Proteomes" id="UP000887564">
    <property type="component" value="Unplaced"/>
</dbReference>
<dbReference type="InterPro" id="IPR008927">
    <property type="entry name" value="6-PGluconate_DH-like_C_sf"/>
</dbReference>
<protein>
    <submittedName>
        <fullName evidence="3">3-hydroxyacyl-CoA dehydrogenase NAD binding domain-containing protein</fullName>
    </submittedName>
</protein>
<dbReference type="SUPFAM" id="SSF48179">
    <property type="entry name" value="6-phosphogluconate dehydrogenase C-terminal domain-like"/>
    <property type="match status" value="1"/>
</dbReference>
<dbReference type="AlphaFoldDB" id="A0A914R7L9"/>
<evidence type="ECO:0000313" key="3">
    <source>
        <dbReference type="WBParaSite" id="PEQ_0000245101-mRNA-1"/>
    </source>
</evidence>
<dbReference type="GO" id="GO:0070403">
    <property type="term" value="F:NAD+ binding"/>
    <property type="evidence" value="ECO:0007669"/>
    <property type="project" value="InterPro"/>
</dbReference>
<keyword evidence="2" id="KW-1185">Reference proteome</keyword>
<organism evidence="2 3">
    <name type="scientific">Parascaris equorum</name>
    <name type="common">Equine roundworm</name>
    <dbReference type="NCBI Taxonomy" id="6256"/>
    <lineage>
        <taxon>Eukaryota</taxon>
        <taxon>Metazoa</taxon>
        <taxon>Ecdysozoa</taxon>
        <taxon>Nematoda</taxon>
        <taxon>Chromadorea</taxon>
        <taxon>Rhabditida</taxon>
        <taxon>Spirurina</taxon>
        <taxon>Ascaridomorpha</taxon>
        <taxon>Ascaridoidea</taxon>
        <taxon>Ascarididae</taxon>
        <taxon>Parascaris</taxon>
    </lineage>
</organism>
<feature type="domain" description="3-hydroxyacyl-CoA dehydrogenase NAD binding" evidence="1">
    <location>
        <begin position="2"/>
        <end position="67"/>
    </location>
</feature>
<dbReference type="Gene3D" id="1.10.1040.10">
    <property type="entry name" value="N-(1-d-carboxylethyl)-l-norvaline Dehydrogenase, domain 2"/>
    <property type="match status" value="1"/>
</dbReference>
<sequence length="200" mass="22355">VEATISDKTPIAINVFGASLEQICVGSTHPERIIGVLYMAPVERVECVELIAHGTTHESTIATVAALDSEHEPGHYIVQCMLAAIDELDKQICERHLNNAFEVDEFSKRAGFTVGLAEVADFTGLDVILEASRRWTSTNGNCQFRLIFLQKDEKLVSSDNQYSELMCEANIQTWVFNKSISRDYLSNRHSRSPEIFCCVI</sequence>
<name>A0A914R7L9_PAREQ</name>
<dbReference type="Gene3D" id="3.40.50.720">
    <property type="entry name" value="NAD(P)-binding Rossmann-like Domain"/>
    <property type="match status" value="1"/>
</dbReference>
<proteinExistence type="predicted"/>